<evidence type="ECO:0000256" key="2">
    <source>
        <dbReference type="ARBA" id="ARBA00022695"/>
    </source>
</evidence>
<evidence type="ECO:0000259" key="8">
    <source>
        <dbReference type="Pfam" id="PF17917"/>
    </source>
</evidence>
<evidence type="ECO:0000256" key="1">
    <source>
        <dbReference type="ARBA" id="ARBA00022679"/>
    </source>
</evidence>
<dbReference type="SUPFAM" id="SSF56672">
    <property type="entry name" value="DNA/RNA polymerases"/>
    <property type="match status" value="1"/>
</dbReference>
<feature type="compositionally biased region" description="Basic residues" evidence="7">
    <location>
        <begin position="794"/>
        <end position="808"/>
    </location>
</feature>
<dbReference type="InterPro" id="IPR012337">
    <property type="entry name" value="RNaseH-like_sf"/>
</dbReference>
<dbReference type="STRING" id="1047168.A0A0F4GQQ4"/>
<comment type="caution">
    <text evidence="9">The sequence shown here is derived from an EMBL/GenBank/DDBJ whole genome shotgun (WGS) entry which is preliminary data.</text>
</comment>
<keyword evidence="3" id="KW-0540">Nuclease</keyword>
<dbReference type="GO" id="GO:0003676">
    <property type="term" value="F:nucleic acid binding"/>
    <property type="evidence" value="ECO:0007669"/>
    <property type="project" value="InterPro"/>
</dbReference>
<proteinExistence type="predicted"/>
<dbReference type="InterPro" id="IPR043128">
    <property type="entry name" value="Rev_trsase/Diguanyl_cyclase"/>
</dbReference>
<dbReference type="OrthoDB" id="4096693at2759"/>
<evidence type="ECO:0000256" key="6">
    <source>
        <dbReference type="ARBA" id="ARBA00022918"/>
    </source>
</evidence>
<dbReference type="SUPFAM" id="SSF53098">
    <property type="entry name" value="Ribonuclease H-like"/>
    <property type="match status" value="1"/>
</dbReference>
<dbReference type="GO" id="GO:0016787">
    <property type="term" value="F:hydrolase activity"/>
    <property type="evidence" value="ECO:0007669"/>
    <property type="project" value="UniProtKB-KW"/>
</dbReference>
<accession>A0A0F4GQQ4</accession>
<dbReference type="InterPro" id="IPR043502">
    <property type="entry name" value="DNA/RNA_pol_sf"/>
</dbReference>
<keyword evidence="5" id="KW-0378">Hydrolase</keyword>
<evidence type="ECO:0000313" key="9">
    <source>
        <dbReference type="EMBL" id="KJX98515.1"/>
    </source>
</evidence>
<keyword evidence="10" id="KW-1185">Reference proteome</keyword>
<evidence type="ECO:0000256" key="3">
    <source>
        <dbReference type="ARBA" id="ARBA00022722"/>
    </source>
</evidence>
<dbReference type="GO" id="GO:0004519">
    <property type="term" value="F:endonuclease activity"/>
    <property type="evidence" value="ECO:0007669"/>
    <property type="project" value="UniProtKB-KW"/>
</dbReference>
<evidence type="ECO:0000313" key="10">
    <source>
        <dbReference type="Proteomes" id="UP000033647"/>
    </source>
</evidence>
<sequence>MQIGFDEIAVLREVHRAGGMVAIKDARVQKIRDWPTPTSTLDVRQFFGVAQSTREWIKNFGEILRPVRTKIIENDDWQWTDVDQLSFDLTKGLWAAAQKVGDTWRFVPLLYDSFLFNKAERNYGTYKRELRALTTFADKHAHLFSSTKQSTIFTDHKLLTGFMNPVADGIYLRWQEKLRPLNIRIEFIEGKGKVAADGLSRAIFNDDRTPTHVTDKLAEELQKHKEDTKEWIWKDGKGGYEDVLATLTWGDKDDYLATAVDVNMIGQTKPPTLMVIWYSTCKIRMHKGHCSECERQTIEQQRHQSRYEDEEGSWMPLGTPVPELAHVATDDEAALATEVNNITATPTAEHPQIASCLSIGTEIKCLHRLQYGSDCVRNYCDHDCCKPFDQAPIITIINRDNLPESDGRKEEQELAMDMQDYQDNWYGDITKLINGVYLVTFDENEAYGIITVNMVTRHPHNNFTAVHNFGSPMLHLKTYEKATTDSGTVEPSPDKETETVIAAVNRVFNRSTDPVAAFFDPGTESAMLSSWLTSCGIYNKPSPTGSRRLTGTVENMLRVIRRCLERSSKSAIVDSRGHPLNTLANWSEEVSKAMKDANHRHIAHLGFSPVQIRLGLQPEELADKVECPTVRRQQLLEPLHAATEADRIGNAYNSLAPDPHEAYQTLHMINHLLNRHTVQHAIRRADHRTKELRHRNHNAHLHSQPLKVGDLVLLKNQHLRQKSKEPPWIGVFKITAHTPDSQHSFVLSAVKNDKQLQGHHHADHLQLFTPRTGYLAALDKHLLMPPPVTLAPSKSKKDKRLKSKSKSKNRMEQHNERSTGITTKTVERTT</sequence>
<dbReference type="GO" id="GO:0003964">
    <property type="term" value="F:RNA-directed DNA polymerase activity"/>
    <property type="evidence" value="ECO:0007669"/>
    <property type="project" value="UniProtKB-KW"/>
</dbReference>
<keyword evidence="1" id="KW-0808">Transferase</keyword>
<organism evidence="9 10">
    <name type="scientific">Zymoseptoria brevis</name>
    <dbReference type="NCBI Taxonomy" id="1047168"/>
    <lineage>
        <taxon>Eukaryota</taxon>
        <taxon>Fungi</taxon>
        <taxon>Dikarya</taxon>
        <taxon>Ascomycota</taxon>
        <taxon>Pezizomycotina</taxon>
        <taxon>Dothideomycetes</taxon>
        <taxon>Dothideomycetidae</taxon>
        <taxon>Mycosphaerellales</taxon>
        <taxon>Mycosphaerellaceae</taxon>
        <taxon>Zymoseptoria</taxon>
    </lineage>
</organism>
<feature type="region of interest" description="Disordered" evidence="7">
    <location>
        <begin position="786"/>
        <end position="830"/>
    </location>
</feature>
<reference evidence="9 10" key="1">
    <citation type="submission" date="2015-03" db="EMBL/GenBank/DDBJ databases">
        <title>RNA-seq based gene annotation and comparative genomics of four Zymoseptoria species reveal species-specific pathogenicity related genes and transposable element activity.</title>
        <authorList>
            <person name="Grandaubert J."/>
            <person name="Bhattacharyya A."/>
            <person name="Stukenbrock E.H."/>
        </authorList>
    </citation>
    <scope>NUCLEOTIDE SEQUENCE [LARGE SCALE GENOMIC DNA]</scope>
    <source>
        <strain evidence="9 10">Zb18110</strain>
    </source>
</reference>
<dbReference type="Gene3D" id="3.30.70.270">
    <property type="match status" value="1"/>
</dbReference>
<feature type="domain" description="Reverse transcriptase RNase H-like" evidence="8">
    <location>
        <begin position="106"/>
        <end position="178"/>
    </location>
</feature>
<dbReference type="EMBL" id="LAFY01000400">
    <property type="protein sequence ID" value="KJX98515.1"/>
    <property type="molecule type" value="Genomic_DNA"/>
</dbReference>
<dbReference type="InterPro" id="IPR050951">
    <property type="entry name" value="Retrovirus_Pol_polyprotein"/>
</dbReference>
<keyword evidence="6" id="KW-0695">RNA-directed DNA polymerase</keyword>
<name>A0A0F4GQQ4_9PEZI</name>
<protein>
    <recommendedName>
        <fullName evidence="8">Reverse transcriptase RNase H-like domain-containing protein</fullName>
    </recommendedName>
</protein>
<dbReference type="PANTHER" id="PTHR37984:SF5">
    <property type="entry name" value="PROTEIN NYNRIN-LIKE"/>
    <property type="match status" value="1"/>
</dbReference>
<dbReference type="InterPro" id="IPR041373">
    <property type="entry name" value="RT_RNaseH"/>
</dbReference>
<dbReference type="AlphaFoldDB" id="A0A0F4GQQ4"/>
<evidence type="ECO:0000256" key="7">
    <source>
        <dbReference type="SAM" id="MobiDB-lite"/>
    </source>
</evidence>
<gene>
    <name evidence="9" type="ORF">TI39_contig408g00001</name>
</gene>
<dbReference type="InterPro" id="IPR036397">
    <property type="entry name" value="RNaseH_sf"/>
</dbReference>
<keyword evidence="4" id="KW-0255">Endonuclease</keyword>
<dbReference type="Proteomes" id="UP000033647">
    <property type="component" value="Unassembled WGS sequence"/>
</dbReference>
<dbReference type="Gene3D" id="3.30.420.10">
    <property type="entry name" value="Ribonuclease H-like superfamily/Ribonuclease H"/>
    <property type="match status" value="1"/>
</dbReference>
<evidence type="ECO:0000256" key="4">
    <source>
        <dbReference type="ARBA" id="ARBA00022759"/>
    </source>
</evidence>
<keyword evidence="2" id="KW-0548">Nucleotidyltransferase</keyword>
<evidence type="ECO:0000256" key="5">
    <source>
        <dbReference type="ARBA" id="ARBA00022801"/>
    </source>
</evidence>
<dbReference type="Pfam" id="PF17917">
    <property type="entry name" value="RT_RNaseH"/>
    <property type="match status" value="1"/>
</dbReference>
<dbReference type="PANTHER" id="PTHR37984">
    <property type="entry name" value="PROTEIN CBG26694"/>
    <property type="match status" value="1"/>
</dbReference>